<comment type="caution">
    <text evidence="4">The sequence shown here is derived from an EMBL/GenBank/DDBJ whole genome shotgun (WGS) entry which is preliminary data.</text>
</comment>
<dbReference type="Gene3D" id="3.80.10.10">
    <property type="entry name" value="Ribonuclease Inhibitor"/>
    <property type="match status" value="1"/>
</dbReference>
<dbReference type="SMART" id="SM00364">
    <property type="entry name" value="LRR_BAC"/>
    <property type="match status" value="6"/>
</dbReference>
<dbReference type="Pfam" id="PF13855">
    <property type="entry name" value="LRR_8"/>
    <property type="match status" value="2"/>
</dbReference>
<dbReference type="AlphaFoldDB" id="A0A0F9SPF8"/>
<dbReference type="InterPro" id="IPR003591">
    <property type="entry name" value="Leu-rich_rpt_typical-subtyp"/>
</dbReference>
<reference evidence="4" key="1">
    <citation type="journal article" date="2015" name="Nature">
        <title>Complex archaea that bridge the gap between prokaryotes and eukaryotes.</title>
        <authorList>
            <person name="Spang A."/>
            <person name="Saw J.H."/>
            <person name="Jorgensen S.L."/>
            <person name="Zaremba-Niedzwiedzka K."/>
            <person name="Martijn J."/>
            <person name="Lind A.E."/>
            <person name="van Eijk R."/>
            <person name="Schleper C."/>
            <person name="Guy L."/>
            <person name="Ettema T.J."/>
        </authorList>
    </citation>
    <scope>NUCLEOTIDE SEQUENCE</scope>
</reference>
<sequence length="301" mass="35296">MSRITEQRNNLVKEIRRLEEFIMEARSDTDRDSSLVMKAYEKRLKLFKAYKDLKYEYPIEKAEKDILKQIEKKIQIKINHVKDIDGDTKAYYSNNKDGIKELVIKNCNFSTIPESICELKSLKRLILINNSIKFFPESFANIVFLKELNLNKNLIKQLPEFFSEFVYLETIVLSNNKLRFLPESFFSLKALSTLYLDNNKLQQIPDTISRLTNLSTLSLENNRLEKLPPTISDLRNLYFLDLRNNLLTSIPIPLVDIEDLAFIGIDNNPIVRKDDLIYLINIKNKELIQSEDKESNGFNLF</sequence>
<organism evidence="4">
    <name type="scientific">marine sediment metagenome</name>
    <dbReference type="NCBI Taxonomy" id="412755"/>
    <lineage>
        <taxon>unclassified sequences</taxon>
        <taxon>metagenomes</taxon>
        <taxon>ecological metagenomes</taxon>
    </lineage>
</organism>
<dbReference type="SMART" id="SM00369">
    <property type="entry name" value="LRR_TYP"/>
    <property type="match status" value="6"/>
</dbReference>
<protein>
    <submittedName>
        <fullName evidence="4">Uncharacterized protein</fullName>
    </submittedName>
</protein>
<evidence type="ECO:0000256" key="3">
    <source>
        <dbReference type="SAM" id="Coils"/>
    </source>
</evidence>
<dbReference type="PANTHER" id="PTHR48051:SF1">
    <property type="entry name" value="RAS SUPPRESSOR PROTEIN 1"/>
    <property type="match status" value="1"/>
</dbReference>
<keyword evidence="1" id="KW-0433">Leucine-rich repeat</keyword>
<gene>
    <name evidence="4" type="ORF">LCGC14_0749570</name>
</gene>
<accession>A0A0F9SPF8</accession>
<dbReference type="PROSITE" id="PS51450">
    <property type="entry name" value="LRR"/>
    <property type="match status" value="2"/>
</dbReference>
<proteinExistence type="predicted"/>
<dbReference type="GO" id="GO:0005737">
    <property type="term" value="C:cytoplasm"/>
    <property type="evidence" value="ECO:0007669"/>
    <property type="project" value="TreeGrafter"/>
</dbReference>
<evidence type="ECO:0000256" key="2">
    <source>
        <dbReference type="ARBA" id="ARBA00022737"/>
    </source>
</evidence>
<evidence type="ECO:0000256" key="1">
    <source>
        <dbReference type="ARBA" id="ARBA00022614"/>
    </source>
</evidence>
<evidence type="ECO:0000313" key="4">
    <source>
        <dbReference type="EMBL" id="KKN38816.1"/>
    </source>
</evidence>
<dbReference type="InterPro" id="IPR001611">
    <property type="entry name" value="Leu-rich_rpt"/>
</dbReference>
<dbReference type="InterPro" id="IPR032675">
    <property type="entry name" value="LRR_dom_sf"/>
</dbReference>
<dbReference type="InterPro" id="IPR050216">
    <property type="entry name" value="LRR_domain-containing"/>
</dbReference>
<name>A0A0F9SPF8_9ZZZZ</name>
<keyword evidence="2" id="KW-0677">Repeat</keyword>
<dbReference type="PANTHER" id="PTHR48051">
    <property type="match status" value="1"/>
</dbReference>
<keyword evidence="3" id="KW-0175">Coiled coil</keyword>
<dbReference type="SUPFAM" id="SSF52058">
    <property type="entry name" value="L domain-like"/>
    <property type="match status" value="1"/>
</dbReference>
<feature type="coiled-coil region" evidence="3">
    <location>
        <begin position="1"/>
        <end position="28"/>
    </location>
</feature>
<dbReference type="EMBL" id="LAZR01001801">
    <property type="protein sequence ID" value="KKN38816.1"/>
    <property type="molecule type" value="Genomic_DNA"/>
</dbReference>